<dbReference type="PANTHER" id="PTHR10357:SF210">
    <property type="entry name" value="MALTODEXTRIN GLUCOSIDASE"/>
    <property type="match status" value="1"/>
</dbReference>
<keyword evidence="2" id="KW-0326">Glycosidase</keyword>
<gene>
    <name evidence="4" type="ordered locus">Ethha_1997</name>
</gene>
<accession>E6U343</accession>
<dbReference type="Gene3D" id="2.60.40.1180">
    <property type="entry name" value="Golgi alpha-mannosidase II"/>
    <property type="match status" value="1"/>
</dbReference>
<dbReference type="InterPro" id="IPR045857">
    <property type="entry name" value="O16G_dom_2"/>
</dbReference>
<dbReference type="HOGENOM" id="CLU_006462_6_4_9"/>
<dbReference type="AlphaFoldDB" id="E6U343"/>
<name>E6U343_ETHHY</name>
<dbReference type="InterPro" id="IPR013780">
    <property type="entry name" value="Glyco_hydro_b"/>
</dbReference>
<dbReference type="STRING" id="663278.Ethha_1997"/>
<dbReference type="PANTHER" id="PTHR10357">
    <property type="entry name" value="ALPHA-AMYLASE FAMILY MEMBER"/>
    <property type="match status" value="1"/>
</dbReference>
<dbReference type="Gene3D" id="3.20.20.80">
    <property type="entry name" value="Glycosidases"/>
    <property type="match status" value="1"/>
</dbReference>
<dbReference type="GO" id="GO:0005975">
    <property type="term" value="P:carbohydrate metabolic process"/>
    <property type="evidence" value="ECO:0007669"/>
    <property type="project" value="InterPro"/>
</dbReference>
<sequence>MGNEIYDAWDTAFKKPFGALRAYQSASFFIRPPRSEGVHAARLYIHADGDGGWGIDMQPIGTDDAVDTFFCTCALAKPGLYWYTFTLETQYGPRKLVRGKGGAAQLASAEQKDGEWQLTVYDPAFHTPDWLAGGILYQIFPDRFRRGGGKLPTRMPPDRVLREKWDSIPEYRAEEDEFAFSCTYFGGNLAGITEKLPYLRELGITALYLNPIFEAHSNHRYNTADYMKIDPLLGTEDDFRTLCKKAKALGIGIILDGVFGHTGDDSVYFNRTGRYRSVGAYQSKESPYYNWYQFTSWPDQYRCWWNFDTLPQVDQMAPSFLELITGESGVLAHWLGAGAKGWRLDVADELNPAFIDRLHARVKATDPDGVVLGEVWEDASTKIAYGQRRQYLLGRQLDGVMNYPFREAIIAFLHGGDADTLHFLVTQIVENYPAPAMRVTMNLLDSHDTERILTALAGENGEGHDRAWKAKQRLSPAQRKYGLTLLRLAYAILFFLPGVPCIYYGDEVGMEGYDDPFCRGTFPWGHEDNNLFNDVRSLARLRRACPILADGSYTTLASKGGLFVFRRGEGESQLICAVNRSEAPAAFTPPPDGFEFKLLAGKGEAFWDIPAESFKLFGTGSWTKKL</sequence>
<proteinExistence type="predicted"/>
<dbReference type="Gene3D" id="3.90.400.10">
    <property type="entry name" value="Oligo-1,6-glucosidase, Domain 2"/>
    <property type="match status" value="1"/>
</dbReference>
<dbReference type="CDD" id="cd11338">
    <property type="entry name" value="AmyAc_CMD"/>
    <property type="match status" value="1"/>
</dbReference>
<evidence type="ECO:0000256" key="2">
    <source>
        <dbReference type="ARBA" id="ARBA00023295"/>
    </source>
</evidence>
<reference evidence="4 5" key="1">
    <citation type="submission" date="2010-12" db="EMBL/GenBank/DDBJ databases">
        <title>Complete sequence of Ethanoligenens harbinense YUAN-3.</title>
        <authorList>
            <person name="Lucas S."/>
            <person name="Copeland A."/>
            <person name="Lapidus A."/>
            <person name="Cheng J.-F."/>
            <person name="Bruce D."/>
            <person name="Goodwin L."/>
            <person name="Pitluck S."/>
            <person name="Chertkov O."/>
            <person name="Misra M."/>
            <person name="Detter J.C."/>
            <person name="Han C."/>
            <person name="Tapia R."/>
            <person name="Land M."/>
            <person name="Hauser L."/>
            <person name="Jeffries C."/>
            <person name="Kyrpides N."/>
            <person name="Ivanova N."/>
            <person name="Mikhailova N."/>
            <person name="Wang A."/>
            <person name="Mouttaki H."/>
            <person name="He Z."/>
            <person name="Zhou J."/>
            <person name="Hemme C.L."/>
            <person name="Woyke T."/>
        </authorList>
    </citation>
    <scope>NUCLEOTIDE SEQUENCE [LARGE SCALE GENOMIC DNA]</scope>
    <source>
        <strain evidence="5">DSM 18485 / JCM 12961 / CGMCC 1.5033 / YUAN-3</strain>
    </source>
</reference>
<protein>
    <submittedName>
        <fullName evidence="4">Alpha amylase catalytic region</fullName>
    </submittedName>
</protein>
<evidence type="ECO:0000313" key="4">
    <source>
        <dbReference type="EMBL" id="ADU27515.1"/>
    </source>
</evidence>
<dbReference type="Pfam" id="PF00128">
    <property type="entry name" value="Alpha-amylase"/>
    <property type="match status" value="1"/>
</dbReference>
<dbReference type="InterPro" id="IPR006047">
    <property type="entry name" value="GH13_cat_dom"/>
</dbReference>
<evidence type="ECO:0000313" key="5">
    <source>
        <dbReference type="Proteomes" id="UP000001551"/>
    </source>
</evidence>
<dbReference type="EMBL" id="CP002400">
    <property type="protein sequence ID" value="ADU27515.1"/>
    <property type="molecule type" value="Genomic_DNA"/>
</dbReference>
<dbReference type="SMART" id="SM00642">
    <property type="entry name" value="Aamy"/>
    <property type="match status" value="1"/>
</dbReference>
<dbReference type="Proteomes" id="UP000001551">
    <property type="component" value="Chromosome"/>
</dbReference>
<keyword evidence="5" id="KW-1185">Reference proteome</keyword>
<keyword evidence="1" id="KW-0378">Hydrolase</keyword>
<evidence type="ECO:0000259" key="3">
    <source>
        <dbReference type="SMART" id="SM00642"/>
    </source>
</evidence>
<dbReference type="KEGG" id="eha:Ethha_1997"/>
<dbReference type="GO" id="GO:0016798">
    <property type="term" value="F:hydrolase activity, acting on glycosyl bonds"/>
    <property type="evidence" value="ECO:0007669"/>
    <property type="project" value="UniProtKB-KW"/>
</dbReference>
<dbReference type="RefSeq" id="WP_013485863.1">
    <property type="nucleotide sequence ID" value="NC_014828.1"/>
</dbReference>
<dbReference type="InterPro" id="IPR017853">
    <property type="entry name" value="GH"/>
</dbReference>
<dbReference type="eggNOG" id="COG0366">
    <property type="taxonomic scope" value="Bacteria"/>
</dbReference>
<evidence type="ECO:0000256" key="1">
    <source>
        <dbReference type="ARBA" id="ARBA00022801"/>
    </source>
</evidence>
<organism evidence="4 5">
    <name type="scientific">Ethanoligenens harbinense (strain DSM 18485 / JCM 12961 / CGMCC 1.5033 / YUAN-3)</name>
    <dbReference type="NCBI Taxonomy" id="663278"/>
    <lineage>
        <taxon>Bacteria</taxon>
        <taxon>Bacillati</taxon>
        <taxon>Bacillota</taxon>
        <taxon>Clostridia</taxon>
        <taxon>Eubacteriales</taxon>
        <taxon>Oscillospiraceae</taxon>
        <taxon>Ethanoligenens</taxon>
    </lineage>
</organism>
<dbReference type="SUPFAM" id="SSF51445">
    <property type="entry name" value="(Trans)glycosidases"/>
    <property type="match status" value="1"/>
</dbReference>
<feature type="domain" description="Glycosyl hydrolase family 13 catalytic" evidence="3">
    <location>
        <begin position="138"/>
        <end position="542"/>
    </location>
</feature>